<dbReference type="Proteomes" id="UP001597545">
    <property type="component" value="Unassembled WGS sequence"/>
</dbReference>
<keyword evidence="4" id="KW-1185">Reference proteome</keyword>
<feature type="domain" description="Type VI secretion system effector TseH-like" evidence="2">
    <location>
        <begin position="12"/>
        <end position="176"/>
    </location>
</feature>
<reference evidence="4" key="1">
    <citation type="journal article" date="2019" name="Int. J. Syst. Evol. Microbiol.">
        <title>The Global Catalogue of Microorganisms (GCM) 10K type strain sequencing project: providing services to taxonomists for standard genome sequencing and annotation.</title>
        <authorList>
            <consortium name="The Broad Institute Genomics Platform"/>
            <consortium name="The Broad Institute Genome Sequencing Center for Infectious Disease"/>
            <person name="Wu L."/>
            <person name="Ma J."/>
        </authorList>
    </citation>
    <scope>NUCLEOTIDE SEQUENCE [LARGE SCALE GENOMIC DNA]</scope>
    <source>
        <strain evidence="4">KCTC 42662</strain>
    </source>
</reference>
<dbReference type="EMBL" id="JBHULR010000015">
    <property type="protein sequence ID" value="MFD2549183.1"/>
    <property type="molecule type" value="Genomic_DNA"/>
</dbReference>
<evidence type="ECO:0000259" key="1">
    <source>
        <dbReference type="Pfam" id="PF20405"/>
    </source>
</evidence>
<organism evidence="3 4">
    <name type="scientific">Sphingobacterium suaedae</name>
    <dbReference type="NCBI Taxonomy" id="1686402"/>
    <lineage>
        <taxon>Bacteria</taxon>
        <taxon>Pseudomonadati</taxon>
        <taxon>Bacteroidota</taxon>
        <taxon>Sphingobacteriia</taxon>
        <taxon>Sphingobacteriales</taxon>
        <taxon>Sphingobacteriaceae</taxon>
        <taxon>Sphingobacterium</taxon>
    </lineage>
</organism>
<comment type="caution">
    <text evidence="3">The sequence shown here is derived from an EMBL/GenBank/DDBJ whole genome shotgun (WGS) entry which is preliminary data.</text>
</comment>
<evidence type="ECO:0000313" key="4">
    <source>
        <dbReference type="Proteomes" id="UP001597545"/>
    </source>
</evidence>
<dbReference type="InterPro" id="IPR046517">
    <property type="entry name" value="DUF6695"/>
</dbReference>
<gene>
    <name evidence="3" type="ORF">ACFSR5_16160</name>
</gene>
<protein>
    <submittedName>
        <fullName evidence="3">DUF6695 family protein</fullName>
    </submittedName>
</protein>
<evidence type="ECO:0000259" key="2">
    <source>
        <dbReference type="Pfam" id="PF25218"/>
    </source>
</evidence>
<dbReference type="Pfam" id="PF20405">
    <property type="entry name" value="DUF6695"/>
    <property type="match status" value="1"/>
</dbReference>
<dbReference type="InterPro" id="IPR057382">
    <property type="entry name" value="TseH"/>
</dbReference>
<sequence length="359" mass="41191">MQTNHVNHNDLALILTWPDATIRGDEKWMMFFKKIGIVKNLNFKVGHTGIVLIKRETGEMLFYDFGRYITPRGFGRARSKFSDPRLEIRLKAKFDGQSLVNLERIISQFEVQKSAMYGEGELYFSIATDINFELAKAYGDDCVHQGTFPYGAVARNNNNCSRFIARMLMKSSKKYNWRHSINFPETIKASPISNVVNAVSDRMIYSFTPEKGLRRFKMNRWQSFGFLLRKLGDNVAIHKASLLPDDLIIGCMQFSSKPISVPKDAQYLGGVGDGAWFSVQAAPAGRVIVKRFTSKGELEYVILGEAMEELDFTVPFDIVYDSHLLFTHVRQNGRKIRINHIQRLATEDYHFKDLKELYA</sequence>
<evidence type="ECO:0000313" key="3">
    <source>
        <dbReference type="EMBL" id="MFD2549183.1"/>
    </source>
</evidence>
<accession>A0ABW5KLT5</accession>
<proteinExistence type="predicted"/>
<dbReference type="Pfam" id="PF25218">
    <property type="entry name" value="TseH"/>
    <property type="match status" value="1"/>
</dbReference>
<feature type="domain" description="DUF6695" evidence="1">
    <location>
        <begin position="265"/>
        <end position="341"/>
    </location>
</feature>
<dbReference type="RefSeq" id="WP_380905502.1">
    <property type="nucleotide sequence ID" value="NZ_JBHUEG010000012.1"/>
</dbReference>
<name>A0ABW5KLT5_9SPHI</name>